<evidence type="ECO:0000313" key="3">
    <source>
        <dbReference type="Proteomes" id="UP001189429"/>
    </source>
</evidence>
<sequence length="235" mass="26602">MTSCLFQVGVTSYALEDPARVEGQQKSREALSGQRPGRVSSVPRKINKWLAGRRKGQRGFGLQLVSGQFEFVHDLADDSLWLVNASQLRCMRTEASAEDRPMASRRTSTSVTSTRTSSPMSFLQEKQKLDEMKRHYDRTTTMEKSRGALMHVDTMMGTLSFSLSERDVLSGMSELPQDLVKYTEAHGFMKRFYKDDELFPCAESAANRSSSQTKAVGLSTWFQRWVKAHRKSLRG</sequence>
<organism evidence="2 3">
    <name type="scientific">Prorocentrum cordatum</name>
    <dbReference type="NCBI Taxonomy" id="2364126"/>
    <lineage>
        <taxon>Eukaryota</taxon>
        <taxon>Sar</taxon>
        <taxon>Alveolata</taxon>
        <taxon>Dinophyceae</taxon>
        <taxon>Prorocentrales</taxon>
        <taxon>Prorocentraceae</taxon>
        <taxon>Prorocentrum</taxon>
    </lineage>
</organism>
<dbReference type="Proteomes" id="UP001189429">
    <property type="component" value="Unassembled WGS sequence"/>
</dbReference>
<reference evidence="2" key="1">
    <citation type="submission" date="2023-10" db="EMBL/GenBank/DDBJ databases">
        <authorList>
            <person name="Chen Y."/>
            <person name="Shah S."/>
            <person name="Dougan E. K."/>
            <person name="Thang M."/>
            <person name="Chan C."/>
        </authorList>
    </citation>
    <scope>NUCLEOTIDE SEQUENCE [LARGE SCALE GENOMIC DNA]</scope>
</reference>
<keyword evidence="3" id="KW-1185">Reference proteome</keyword>
<gene>
    <name evidence="2" type="ORF">PCOR1329_LOCUS23011</name>
</gene>
<protein>
    <submittedName>
        <fullName evidence="2">Uncharacterized protein</fullName>
    </submittedName>
</protein>
<accession>A0ABN9RRH7</accession>
<name>A0ABN9RRH7_9DINO</name>
<evidence type="ECO:0000256" key="1">
    <source>
        <dbReference type="SAM" id="MobiDB-lite"/>
    </source>
</evidence>
<proteinExistence type="predicted"/>
<feature type="region of interest" description="Disordered" evidence="1">
    <location>
        <begin position="21"/>
        <end position="42"/>
    </location>
</feature>
<comment type="caution">
    <text evidence="2">The sequence shown here is derived from an EMBL/GenBank/DDBJ whole genome shotgun (WGS) entry which is preliminary data.</text>
</comment>
<evidence type="ECO:0000313" key="2">
    <source>
        <dbReference type="EMBL" id="CAK0821871.1"/>
    </source>
</evidence>
<dbReference type="EMBL" id="CAUYUJ010007757">
    <property type="protein sequence ID" value="CAK0821871.1"/>
    <property type="molecule type" value="Genomic_DNA"/>
</dbReference>
<feature type="region of interest" description="Disordered" evidence="1">
    <location>
        <begin position="94"/>
        <end position="121"/>
    </location>
</feature>
<feature type="compositionally biased region" description="Low complexity" evidence="1">
    <location>
        <begin position="104"/>
        <end position="118"/>
    </location>
</feature>